<dbReference type="Proteomes" id="UP000050545">
    <property type="component" value="Unassembled WGS sequence"/>
</dbReference>
<dbReference type="RefSeq" id="WP_003418853.1">
    <property type="nucleotide sequence ID" value="NZ_LJQN01000141.1"/>
</dbReference>
<evidence type="ECO:0000313" key="5">
    <source>
        <dbReference type="Proteomes" id="UP000050545"/>
    </source>
</evidence>
<feature type="region of interest" description="Disordered" evidence="1">
    <location>
        <begin position="255"/>
        <end position="296"/>
    </location>
</feature>
<dbReference type="InterPro" id="IPR049195">
    <property type="entry name" value="Tre1-like_N"/>
</dbReference>
<accession>A0AB34U2G6</accession>
<evidence type="ECO:0008006" key="6">
    <source>
        <dbReference type="Google" id="ProtNLM"/>
    </source>
</evidence>
<evidence type="ECO:0000259" key="3">
    <source>
        <dbReference type="Pfam" id="PF21724"/>
    </source>
</evidence>
<sequence>MPLWTRIPSWLDIEAYAERLFSKRGLAERGTGMNPLSPPSSINVPSIDLIYRRVRCVRRACDLGEKEAANSILKRFSDLDIRSILDEMISAVVDMAMIIIGSALTGATIGGGIGLLAGGIGAFPGATAGALVGVQAGTWILGVLGLASIAEFFTEGLKPIAAGYIRGVSTAWNGPRERTGNPLSSFSDDGMAAQQGAWDIARSHEAVVILLLSAIVAYLTRGRGNARVLATEMRGSERGAKLGQWMIRHEEDLKQHPDLKAPEPPRGALSHQDTAPPNRPSGKDKEPPKGKPNTMPLHEVECFKADKMPASKIGEFERQLKGQEDGLNRLTVDEYLENIANPIKRSKAAATMARKKLQTDLQQRFQDEFSQTMDVLDAEDAAIKKTKEVMSNLAGLHNPDLSAGGKDVISDFGDKQVNSSIGPQWRNKIKNLKKEAENVPESMRESTFLNVKLHKC</sequence>
<dbReference type="InterPro" id="IPR028949">
    <property type="entry name" value="Ntox15"/>
</dbReference>
<evidence type="ECO:0000259" key="2">
    <source>
        <dbReference type="Pfam" id="PF15604"/>
    </source>
</evidence>
<name>A0AB34U2G6_PSEA0</name>
<comment type="caution">
    <text evidence="4">The sequence shown here is derived from an EMBL/GenBank/DDBJ whole genome shotgun (WGS) entry which is preliminary data.</text>
</comment>
<feature type="domain" description="NAD(+)--protein-arginine ADP-ribosyltransferase Tre1-like N-terminal" evidence="3">
    <location>
        <begin position="57"/>
        <end position="250"/>
    </location>
</feature>
<proteinExistence type="predicted"/>
<protein>
    <recommendedName>
        <fullName evidence="6">Novel toxin 15 domain-containing protein</fullName>
    </recommendedName>
</protein>
<dbReference type="AlphaFoldDB" id="A0AB34U2G6"/>
<feature type="domain" description="Novel toxin 15" evidence="2">
    <location>
        <begin position="312"/>
        <end position="453"/>
    </location>
</feature>
<dbReference type="Pfam" id="PF15604">
    <property type="entry name" value="Ntox15"/>
    <property type="match status" value="1"/>
</dbReference>
<organism evidence="4 5">
    <name type="scientific">Pseudomonas amygdali pv. hibisci</name>
    <dbReference type="NCBI Taxonomy" id="251723"/>
    <lineage>
        <taxon>Bacteria</taxon>
        <taxon>Pseudomonadati</taxon>
        <taxon>Pseudomonadota</taxon>
        <taxon>Gammaproteobacteria</taxon>
        <taxon>Pseudomonadales</taxon>
        <taxon>Pseudomonadaceae</taxon>
        <taxon>Pseudomonas</taxon>
        <taxon>Pseudomonas amygdali</taxon>
    </lineage>
</organism>
<dbReference type="EMBL" id="LJQN01000141">
    <property type="protein sequence ID" value="KPX51904.1"/>
    <property type="molecule type" value="Genomic_DNA"/>
</dbReference>
<dbReference type="Pfam" id="PF21724">
    <property type="entry name" value="DUF6861"/>
    <property type="match status" value="1"/>
</dbReference>
<reference evidence="4 5" key="1">
    <citation type="submission" date="2015-09" db="EMBL/GenBank/DDBJ databases">
        <title>Genome announcement of multiple Pseudomonas syringae strains.</title>
        <authorList>
            <person name="Thakur S."/>
            <person name="Wang P.W."/>
            <person name="Gong Y."/>
            <person name="Weir B.S."/>
            <person name="Guttman D.S."/>
        </authorList>
    </citation>
    <scope>NUCLEOTIDE SEQUENCE [LARGE SCALE GENOMIC DNA]</scope>
    <source>
        <strain evidence="4 5">ICMP9623</strain>
    </source>
</reference>
<evidence type="ECO:0000256" key="1">
    <source>
        <dbReference type="SAM" id="MobiDB-lite"/>
    </source>
</evidence>
<gene>
    <name evidence="4" type="ORF">ALO67_03783</name>
</gene>
<evidence type="ECO:0000313" key="4">
    <source>
        <dbReference type="EMBL" id="KPX51904.1"/>
    </source>
</evidence>